<evidence type="ECO:0000256" key="2">
    <source>
        <dbReference type="ARBA" id="ARBA00022723"/>
    </source>
</evidence>
<feature type="binding site" evidence="5">
    <location>
        <position position="209"/>
    </location>
    <ligand>
        <name>Fe cation</name>
        <dbReference type="ChEBI" id="CHEBI:24875"/>
        <note>catalytic</note>
    </ligand>
</feature>
<feature type="non-terminal residue" evidence="6">
    <location>
        <position position="1"/>
    </location>
</feature>
<evidence type="ECO:0000256" key="5">
    <source>
        <dbReference type="PIRSR" id="PIRSR604294-1"/>
    </source>
</evidence>
<evidence type="ECO:0000256" key="3">
    <source>
        <dbReference type="ARBA" id="ARBA00023002"/>
    </source>
</evidence>
<sequence length="367" mass="41256">MAAFGGPPISGTDTNVAVIPTANFPGFKADPNEKAKPNSLRNLITTTDGNVLQELDPITLEPRRLFTYGDIDDALKSSNIAPAHPCVDGETNEYFTVLLTFGPTAVYKVVRIRQSAKGPTHEPDLDVLAEIQSPRPTYMHSFALTKRYVVVTHWQCDFAGWGMSVLWYGNAWESFMAQDPKVKCTFYVVDRQHARHVATYECDPYYAFHNVNAYDDGDDIILDMSAYKDHTVIGDYYIDNLRNETSGKPPQQAVLRRYRLSGVSKQASLSAENKKVPPTPVPAEIVFETREPVNFELPAINPSHYQRPYRYCYGVNRSGETRSLIYDRILKLDLEKLAKGDHETSASYWMEDQCTPSEPVFVPTPGA</sequence>
<dbReference type="PANTHER" id="PTHR10543">
    <property type="entry name" value="BETA-CAROTENE DIOXYGENASE"/>
    <property type="match status" value="1"/>
</dbReference>
<accession>A0A9P6K9D2</accession>
<evidence type="ECO:0000256" key="1">
    <source>
        <dbReference type="ARBA" id="ARBA00006787"/>
    </source>
</evidence>
<dbReference type="GO" id="GO:0016121">
    <property type="term" value="P:carotene catabolic process"/>
    <property type="evidence" value="ECO:0007669"/>
    <property type="project" value="TreeGrafter"/>
</dbReference>
<name>A0A9P6K9D2_9FUNG</name>
<comment type="similarity">
    <text evidence="1">Belongs to the carotenoid oxygenase family.</text>
</comment>
<proteinExistence type="inferred from homology"/>
<dbReference type="PANTHER" id="PTHR10543:SF24">
    <property type="entry name" value="CAROTENOID ISOMEROOXYGENASE"/>
    <property type="match status" value="1"/>
</dbReference>
<organism evidence="6 7">
    <name type="scientific">Lunasporangiospora selenospora</name>
    <dbReference type="NCBI Taxonomy" id="979761"/>
    <lineage>
        <taxon>Eukaryota</taxon>
        <taxon>Fungi</taxon>
        <taxon>Fungi incertae sedis</taxon>
        <taxon>Mucoromycota</taxon>
        <taxon>Mortierellomycotina</taxon>
        <taxon>Mortierellomycetes</taxon>
        <taxon>Mortierellales</taxon>
        <taxon>Mortierellaceae</taxon>
        <taxon>Lunasporangiospora</taxon>
    </lineage>
</organism>
<dbReference type="EMBL" id="JAABOA010006136">
    <property type="protein sequence ID" value="KAF9570251.1"/>
    <property type="molecule type" value="Genomic_DNA"/>
</dbReference>
<evidence type="ECO:0000313" key="7">
    <source>
        <dbReference type="Proteomes" id="UP000780801"/>
    </source>
</evidence>
<keyword evidence="2 5" id="KW-0479">Metal-binding</keyword>
<dbReference type="OrthoDB" id="407010at2759"/>
<dbReference type="InterPro" id="IPR004294">
    <property type="entry name" value="Carotenoid_Oase"/>
</dbReference>
<dbReference type="Pfam" id="PF03055">
    <property type="entry name" value="RPE65"/>
    <property type="match status" value="1"/>
</dbReference>
<dbReference type="Proteomes" id="UP000780801">
    <property type="component" value="Unassembled WGS sequence"/>
</dbReference>
<comment type="cofactor">
    <cofactor evidence="5">
        <name>Fe(2+)</name>
        <dbReference type="ChEBI" id="CHEBI:29033"/>
    </cofactor>
    <text evidence="5">Binds 1 Fe(2+) ion per subunit.</text>
</comment>
<protein>
    <submittedName>
        <fullName evidence="6">Uncharacterized protein</fullName>
    </submittedName>
</protein>
<dbReference type="AlphaFoldDB" id="A0A9P6K9D2"/>
<keyword evidence="3" id="KW-0560">Oxidoreductase</keyword>
<comment type="caution">
    <text evidence="6">The sequence shown here is derived from an EMBL/GenBank/DDBJ whole genome shotgun (WGS) entry which is preliminary data.</text>
</comment>
<dbReference type="GO" id="GO:0010436">
    <property type="term" value="F:carotenoid dioxygenase activity"/>
    <property type="evidence" value="ECO:0007669"/>
    <property type="project" value="TreeGrafter"/>
</dbReference>
<keyword evidence="4 5" id="KW-0408">Iron</keyword>
<dbReference type="GO" id="GO:0046872">
    <property type="term" value="F:metal ion binding"/>
    <property type="evidence" value="ECO:0007669"/>
    <property type="project" value="UniProtKB-KW"/>
</dbReference>
<reference evidence="6" key="1">
    <citation type="journal article" date="2020" name="Fungal Divers.">
        <title>Resolving the Mortierellaceae phylogeny through synthesis of multi-gene phylogenetics and phylogenomics.</title>
        <authorList>
            <person name="Vandepol N."/>
            <person name="Liber J."/>
            <person name="Desiro A."/>
            <person name="Na H."/>
            <person name="Kennedy M."/>
            <person name="Barry K."/>
            <person name="Grigoriev I.V."/>
            <person name="Miller A.N."/>
            <person name="O'Donnell K."/>
            <person name="Stajich J.E."/>
            <person name="Bonito G."/>
        </authorList>
    </citation>
    <scope>NUCLEOTIDE SEQUENCE</scope>
    <source>
        <strain evidence="6">KOD1015</strain>
    </source>
</reference>
<evidence type="ECO:0000313" key="6">
    <source>
        <dbReference type="EMBL" id="KAF9570251.1"/>
    </source>
</evidence>
<evidence type="ECO:0000256" key="4">
    <source>
        <dbReference type="ARBA" id="ARBA00023004"/>
    </source>
</evidence>
<feature type="binding site" evidence="5">
    <location>
        <position position="140"/>
    </location>
    <ligand>
        <name>Fe cation</name>
        <dbReference type="ChEBI" id="CHEBI:24875"/>
        <note>catalytic</note>
    </ligand>
</feature>
<gene>
    <name evidence="6" type="ORF">BGW38_008763</name>
</gene>
<keyword evidence="7" id="KW-1185">Reference proteome</keyword>
<feature type="binding site" evidence="5">
    <location>
        <position position="84"/>
    </location>
    <ligand>
        <name>Fe cation</name>
        <dbReference type="ChEBI" id="CHEBI:24875"/>
        <note>catalytic</note>
    </ligand>
</feature>